<gene>
    <name evidence="1" type="ORF">C5167_043542</name>
</gene>
<evidence type="ECO:0000313" key="2">
    <source>
        <dbReference type="Proteomes" id="UP000316621"/>
    </source>
</evidence>
<sequence>MFPIYFSSSSFLLFSKLRFTPKSQLRFPQTRNHEDEGETRSIKPLTLSNEKPRRRWRKLKINQAINSTEPLRVSLVDLESDIPWVEGRLIADYQIGNMRLIADYQDGQRRALESGGPWKSIIFLPIFHLQHIIDDPIPGAANLGVNVKKDHS</sequence>
<dbReference type="Proteomes" id="UP000316621">
    <property type="component" value="Chromosome 10"/>
</dbReference>
<organism evidence="1 2">
    <name type="scientific">Papaver somniferum</name>
    <name type="common">Opium poppy</name>
    <dbReference type="NCBI Taxonomy" id="3469"/>
    <lineage>
        <taxon>Eukaryota</taxon>
        <taxon>Viridiplantae</taxon>
        <taxon>Streptophyta</taxon>
        <taxon>Embryophyta</taxon>
        <taxon>Tracheophyta</taxon>
        <taxon>Spermatophyta</taxon>
        <taxon>Magnoliopsida</taxon>
        <taxon>Ranunculales</taxon>
        <taxon>Papaveraceae</taxon>
        <taxon>Papaveroideae</taxon>
        <taxon>Papaver</taxon>
    </lineage>
</organism>
<accession>A0A4Y7L9J3</accession>
<dbReference type="Gramene" id="RZC80971">
    <property type="protein sequence ID" value="RZC80971"/>
    <property type="gene ID" value="C5167_043542"/>
</dbReference>
<dbReference type="AlphaFoldDB" id="A0A4Y7L9J3"/>
<name>A0A4Y7L9J3_PAPSO</name>
<proteinExistence type="predicted"/>
<dbReference type="EMBL" id="CM010724">
    <property type="protein sequence ID" value="RZC80971.1"/>
    <property type="molecule type" value="Genomic_DNA"/>
</dbReference>
<protein>
    <submittedName>
        <fullName evidence="1">Uncharacterized protein</fullName>
    </submittedName>
</protein>
<keyword evidence="2" id="KW-1185">Reference proteome</keyword>
<evidence type="ECO:0000313" key="1">
    <source>
        <dbReference type="EMBL" id="RZC80971.1"/>
    </source>
</evidence>
<reference evidence="1 2" key="1">
    <citation type="journal article" date="2018" name="Science">
        <title>The opium poppy genome and morphinan production.</title>
        <authorList>
            <person name="Guo L."/>
            <person name="Winzer T."/>
            <person name="Yang X."/>
            <person name="Li Y."/>
            <person name="Ning Z."/>
            <person name="He Z."/>
            <person name="Teodor R."/>
            <person name="Lu Y."/>
            <person name="Bowser T.A."/>
            <person name="Graham I.A."/>
            <person name="Ye K."/>
        </authorList>
    </citation>
    <scope>NUCLEOTIDE SEQUENCE [LARGE SCALE GENOMIC DNA]</scope>
    <source>
        <strain evidence="2">cv. HN1</strain>
        <tissue evidence="1">Leaves</tissue>
    </source>
</reference>